<sequence length="312" mass="31137">MHSQNLLIAALAVTAVAIPIANSPSKADNARRGLVDGLLGGVLGGGTPTTPGGPLGGSTPNIDTGNTLNGASSGLGVVGGGGLAGDDGALGNLLTDLGGGGDEGLVGGLLGGLLGGPKNKLGLDPSSQKVKSGVSEPAMPQAGFKFTNVEVFSPPAGLVQKVLQALLGGKQSMFLTHVPSGSMVKSISGGLFHANPTNIKGLCFETDITSTNTWVQTACTITVSGYVKGKLVGTLEPQTSDGAKMIAKARQGLPLKFETESAAAKKTAGTKDAGMTDLLDMEVDEVKIMAEPLDPNATIVTAVLDLALTLTI</sequence>
<dbReference type="AlphaFoldDB" id="A0AAV9UCL7"/>
<name>A0AAV9UCL7_9PEZI</name>
<proteinExistence type="predicted"/>
<feature type="signal peptide" evidence="1">
    <location>
        <begin position="1"/>
        <end position="17"/>
    </location>
</feature>
<evidence type="ECO:0000256" key="1">
    <source>
        <dbReference type="SAM" id="SignalP"/>
    </source>
</evidence>
<dbReference type="Proteomes" id="UP001375240">
    <property type="component" value="Unassembled WGS sequence"/>
</dbReference>
<keyword evidence="3" id="KW-1185">Reference proteome</keyword>
<keyword evidence="1" id="KW-0732">Signal</keyword>
<feature type="chain" id="PRO_5043979062" evidence="1">
    <location>
        <begin position="18"/>
        <end position="312"/>
    </location>
</feature>
<reference evidence="2 3" key="1">
    <citation type="submission" date="2019-10" db="EMBL/GenBank/DDBJ databases">
        <authorList>
            <person name="Palmer J.M."/>
        </authorList>
    </citation>
    <scope>NUCLEOTIDE SEQUENCE [LARGE SCALE GENOMIC DNA]</scope>
    <source>
        <strain evidence="2 3">TWF696</strain>
    </source>
</reference>
<dbReference type="EMBL" id="JAVHNQ010000010">
    <property type="protein sequence ID" value="KAK6337765.1"/>
    <property type="molecule type" value="Genomic_DNA"/>
</dbReference>
<evidence type="ECO:0000313" key="2">
    <source>
        <dbReference type="EMBL" id="KAK6337765.1"/>
    </source>
</evidence>
<gene>
    <name evidence="2" type="ORF">TWF696_001245</name>
</gene>
<comment type="caution">
    <text evidence="2">The sequence shown here is derived from an EMBL/GenBank/DDBJ whole genome shotgun (WGS) entry which is preliminary data.</text>
</comment>
<organism evidence="2 3">
    <name type="scientific">Orbilia brochopaga</name>
    <dbReference type="NCBI Taxonomy" id="3140254"/>
    <lineage>
        <taxon>Eukaryota</taxon>
        <taxon>Fungi</taxon>
        <taxon>Dikarya</taxon>
        <taxon>Ascomycota</taxon>
        <taxon>Pezizomycotina</taxon>
        <taxon>Orbiliomycetes</taxon>
        <taxon>Orbiliales</taxon>
        <taxon>Orbiliaceae</taxon>
        <taxon>Orbilia</taxon>
    </lineage>
</organism>
<accession>A0AAV9UCL7</accession>
<evidence type="ECO:0000313" key="3">
    <source>
        <dbReference type="Proteomes" id="UP001375240"/>
    </source>
</evidence>
<protein>
    <submittedName>
        <fullName evidence="2">Uncharacterized protein</fullName>
    </submittedName>
</protein>